<feature type="region of interest" description="Disordered" evidence="1">
    <location>
        <begin position="119"/>
        <end position="150"/>
    </location>
</feature>
<accession>A0ABR0U7D3</accession>
<dbReference type="PANTHER" id="PTHR34946">
    <property type="entry name" value="OS03G0310200 PROTEIN"/>
    <property type="match status" value="1"/>
</dbReference>
<sequence length="167" mass="18943">MVKDLNPTKMFWALSRRPSRNASTFFHTSSTISFLITPTTLAAVVGPIRPSIDHFDVGPSLDLQLSISVTPLHDHVQIDSRCVDALKWEAAEQIRLAAMEKACAERVMEMTRKEMEWRRDRNCSGPRPMGEGLRGGGEGRENERESHSNFEEFDVHGDHLFVMYAKI</sequence>
<protein>
    <submittedName>
        <fullName evidence="2">Uncharacterized protein</fullName>
    </submittedName>
</protein>
<organism evidence="2 3">
    <name type="scientific">Rehmannia glutinosa</name>
    <name type="common">Chinese foxglove</name>
    <dbReference type="NCBI Taxonomy" id="99300"/>
    <lineage>
        <taxon>Eukaryota</taxon>
        <taxon>Viridiplantae</taxon>
        <taxon>Streptophyta</taxon>
        <taxon>Embryophyta</taxon>
        <taxon>Tracheophyta</taxon>
        <taxon>Spermatophyta</taxon>
        <taxon>Magnoliopsida</taxon>
        <taxon>eudicotyledons</taxon>
        <taxon>Gunneridae</taxon>
        <taxon>Pentapetalae</taxon>
        <taxon>asterids</taxon>
        <taxon>lamiids</taxon>
        <taxon>Lamiales</taxon>
        <taxon>Orobanchaceae</taxon>
        <taxon>Rehmannieae</taxon>
        <taxon>Rehmannia</taxon>
    </lineage>
</organism>
<reference evidence="2 3" key="1">
    <citation type="journal article" date="2021" name="Comput. Struct. Biotechnol. J.">
        <title>De novo genome assembly of the potent medicinal plant Rehmannia glutinosa using nanopore technology.</title>
        <authorList>
            <person name="Ma L."/>
            <person name="Dong C."/>
            <person name="Song C."/>
            <person name="Wang X."/>
            <person name="Zheng X."/>
            <person name="Niu Y."/>
            <person name="Chen S."/>
            <person name="Feng W."/>
        </authorList>
    </citation>
    <scope>NUCLEOTIDE SEQUENCE [LARGE SCALE GENOMIC DNA]</scope>
    <source>
        <strain evidence="2">DH-2019</strain>
    </source>
</reference>
<name>A0ABR0U7D3_REHGL</name>
<gene>
    <name evidence="2" type="ORF">DH2020_048178</name>
</gene>
<evidence type="ECO:0000313" key="3">
    <source>
        <dbReference type="Proteomes" id="UP001318860"/>
    </source>
</evidence>
<comment type="caution">
    <text evidence="2">The sequence shown here is derived from an EMBL/GenBank/DDBJ whole genome shotgun (WGS) entry which is preliminary data.</text>
</comment>
<dbReference type="PANTHER" id="PTHR34946:SF2">
    <property type="entry name" value="OS04G0386300 PROTEIN"/>
    <property type="match status" value="1"/>
</dbReference>
<evidence type="ECO:0000313" key="2">
    <source>
        <dbReference type="EMBL" id="KAK6118091.1"/>
    </source>
</evidence>
<keyword evidence="3" id="KW-1185">Reference proteome</keyword>
<feature type="compositionally biased region" description="Basic and acidic residues" evidence="1">
    <location>
        <begin position="137"/>
        <end position="150"/>
    </location>
</feature>
<evidence type="ECO:0000256" key="1">
    <source>
        <dbReference type="SAM" id="MobiDB-lite"/>
    </source>
</evidence>
<dbReference type="Proteomes" id="UP001318860">
    <property type="component" value="Unassembled WGS sequence"/>
</dbReference>
<proteinExistence type="predicted"/>
<dbReference type="EMBL" id="JABTTQ020003351">
    <property type="protein sequence ID" value="KAK6118091.1"/>
    <property type="molecule type" value="Genomic_DNA"/>
</dbReference>